<dbReference type="Pfam" id="PF26652">
    <property type="entry name" value="Zn_ribbon_double"/>
    <property type="match status" value="1"/>
</dbReference>
<keyword evidence="3" id="KW-1185">Reference proteome</keyword>
<evidence type="ECO:0000313" key="2">
    <source>
        <dbReference type="EMBL" id="USP79697.1"/>
    </source>
</evidence>
<evidence type="ECO:0000259" key="1">
    <source>
        <dbReference type="Pfam" id="PF26652"/>
    </source>
</evidence>
<accession>A0A9Q8ZCS6</accession>
<dbReference type="Proteomes" id="UP001056012">
    <property type="component" value="Chromosome 5"/>
</dbReference>
<organism evidence="2 3">
    <name type="scientific">Curvularia clavata</name>
    <dbReference type="NCBI Taxonomy" id="95742"/>
    <lineage>
        <taxon>Eukaryota</taxon>
        <taxon>Fungi</taxon>
        <taxon>Dikarya</taxon>
        <taxon>Ascomycota</taxon>
        <taxon>Pezizomycotina</taxon>
        <taxon>Dothideomycetes</taxon>
        <taxon>Pleosporomycetidae</taxon>
        <taxon>Pleosporales</taxon>
        <taxon>Pleosporineae</taxon>
        <taxon>Pleosporaceae</taxon>
        <taxon>Curvularia</taxon>
    </lineage>
</organism>
<sequence>MANNHSLRGKLRHLLGLPSTLEITQSEILQAQQRSGDRIGNWRCACGHLNTIMYLDDRHTHPLGLLQCRACPLIWHPSITPKFTSRRLHINTHVLDSHAARSSHIVSQLRNPALDHVYICLGYGCGLTWRTDIKTKWLSWDKKKIMLVGGKRGKLHCDCGERIFEPGRYEVFETTPARMPASALLGVPVGEGKKRRGRG</sequence>
<evidence type="ECO:0000313" key="3">
    <source>
        <dbReference type="Proteomes" id="UP001056012"/>
    </source>
</evidence>
<dbReference type="OrthoDB" id="3765785at2759"/>
<reference evidence="2" key="1">
    <citation type="submission" date="2021-12" db="EMBL/GenBank/DDBJ databases">
        <title>Curvularia clavata genome.</title>
        <authorList>
            <person name="Cao Y."/>
        </authorList>
    </citation>
    <scope>NUCLEOTIDE SEQUENCE</scope>
    <source>
        <strain evidence="2">Yc1106</strain>
    </source>
</reference>
<gene>
    <name evidence="2" type="ORF">yc1106_06971</name>
</gene>
<proteinExistence type="predicted"/>
<dbReference type="EMBL" id="CP089278">
    <property type="protein sequence ID" value="USP79697.1"/>
    <property type="molecule type" value="Genomic_DNA"/>
</dbReference>
<feature type="domain" description="Probable double zinc ribbon" evidence="1">
    <location>
        <begin position="40"/>
        <end position="162"/>
    </location>
</feature>
<dbReference type="InterPro" id="IPR058253">
    <property type="entry name" value="Zn_ribbon_double"/>
</dbReference>
<dbReference type="AlphaFoldDB" id="A0A9Q8ZCS6"/>
<dbReference type="VEuPathDB" id="FungiDB:yc1106_06971"/>
<name>A0A9Q8ZCS6_CURCL</name>
<protein>
    <recommendedName>
        <fullName evidence="1">Probable double zinc ribbon domain-containing protein</fullName>
    </recommendedName>
</protein>